<evidence type="ECO:0000256" key="1">
    <source>
        <dbReference type="SAM" id="SignalP"/>
    </source>
</evidence>
<reference evidence="2 3" key="1">
    <citation type="journal article" date="2019" name="Int. J. Syst. Evol. Microbiol.">
        <title>The Global Catalogue of Microorganisms (GCM) 10K type strain sequencing project: providing services to taxonomists for standard genome sequencing and annotation.</title>
        <authorList>
            <consortium name="The Broad Institute Genomics Platform"/>
            <consortium name="The Broad Institute Genome Sequencing Center for Infectious Disease"/>
            <person name="Wu L."/>
            <person name="Ma J."/>
        </authorList>
    </citation>
    <scope>NUCLEOTIDE SEQUENCE [LARGE SCALE GENOMIC DNA]</scope>
    <source>
        <strain evidence="2 3">JCM 15503</strain>
    </source>
</reference>
<dbReference type="Proteomes" id="UP001500279">
    <property type="component" value="Unassembled WGS sequence"/>
</dbReference>
<name>A0ABN1KFB1_9BURK</name>
<organism evidence="2 3">
    <name type="scientific">Ideonella azotifigens</name>
    <dbReference type="NCBI Taxonomy" id="513160"/>
    <lineage>
        <taxon>Bacteria</taxon>
        <taxon>Pseudomonadati</taxon>
        <taxon>Pseudomonadota</taxon>
        <taxon>Betaproteobacteria</taxon>
        <taxon>Burkholderiales</taxon>
        <taxon>Sphaerotilaceae</taxon>
        <taxon>Ideonella</taxon>
    </lineage>
</organism>
<dbReference type="InterPro" id="IPR014262">
    <property type="entry name" value="HAF_rpt"/>
</dbReference>
<gene>
    <name evidence="2" type="ORF">GCM10009107_50650</name>
</gene>
<protein>
    <recommendedName>
        <fullName evidence="4">HAF repeat-containing protein</fullName>
    </recommendedName>
</protein>
<keyword evidence="3" id="KW-1185">Reference proteome</keyword>
<comment type="caution">
    <text evidence="2">The sequence shown here is derived from an EMBL/GenBank/DDBJ whole genome shotgun (WGS) entry which is preliminary data.</text>
</comment>
<feature type="signal peptide" evidence="1">
    <location>
        <begin position="1"/>
        <end position="21"/>
    </location>
</feature>
<dbReference type="EMBL" id="BAAAEW010000042">
    <property type="protein sequence ID" value="GAA0764486.1"/>
    <property type="molecule type" value="Genomic_DNA"/>
</dbReference>
<proteinExistence type="predicted"/>
<sequence length="355" mass="37026">MSQRLLLSALLLSIGVGSASAQTSLAPSLATNTTYAAKDIGTLGAYPVTPVQLNDKAWVTGRSPKGQNQAMQGFLTGPNANKMRPLPRLDGKANQPNALNNHGVVVGRSNMGQGGMHAFMTGEQGMGIQDLGALGGNKSEALAVNNLGQVVGYAETSPDSPNVRAFLYDSASQAMRPLGQCLSDASTARVINDQGVVAGTFACQPDPSVRVFVASPPDYVFVPYALDDRFGYQVTGIDPQGVVLGYVSDHKSRTRSFLVRPGMGMQELATPSNFTTVVAWSRNEAGTIVGHSLDGHDNAARAFVCSGDCSDLTDLNSLATLPEGVKLTDARSVNQAGQILASGSDGHGYLLTPAN</sequence>
<keyword evidence="1" id="KW-0732">Signal</keyword>
<dbReference type="NCBIfam" id="TIGR02913">
    <property type="entry name" value="HAF_rpt"/>
    <property type="match status" value="2"/>
</dbReference>
<evidence type="ECO:0000313" key="3">
    <source>
        <dbReference type="Proteomes" id="UP001500279"/>
    </source>
</evidence>
<evidence type="ECO:0000313" key="2">
    <source>
        <dbReference type="EMBL" id="GAA0764486.1"/>
    </source>
</evidence>
<accession>A0ABN1KFB1</accession>
<dbReference type="RefSeq" id="WP_170200846.1">
    <property type="nucleotide sequence ID" value="NZ_BAAAEW010000042.1"/>
</dbReference>
<evidence type="ECO:0008006" key="4">
    <source>
        <dbReference type="Google" id="ProtNLM"/>
    </source>
</evidence>
<feature type="chain" id="PRO_5047279675" description="HAF repeat-containing protein" evidence="1">
    <location>
        <begin position="22"/>
        <end position="355"/>
    </location>
</feature>